<dbReference type="WBParaSite" id="nRc.2.0.1.t26034-RA">
    <property type="protein sequence ID" value="nRc.2.0.1.t26034-RA"/>
    <property type="gene ID" value="nRc.2.0.1.g26034"/>
</dbReference>
<evidence type="ECO:0000313" key="3">
    <source>
        <dbReference type="WBParaSite" id="nRc.2.0.1.t26034-RA"/>
    </source>
</evidence>
<organism evidence="2 3">
    <name type="scientific">Romanomermis culicivorax</name>
    <name type="common">Nematode worm</name>
    <dbReference type="NCBI Taxonomy" id="13658"/>
    <lineage>
        <taxon>Eukaryota</taxon>
        <taxon>Metazoa</taxon>
        <taxon>Ecdysozoa</taxon>
        <taxon>Nematoda</taxon>
        <taxon>Enoplea</taxon>
        <taxon>Dorylaimia</taxon>
        <taxon>Mermithida</taxon>
        <taxon>Mermithoidea</taxon>
        <taxon>Mermithidae</taxon>
        <taxon>Romanomermis</taxon>
    </lineage>
</organism>
<keyword evidence="1" id="KW-0175">Coiled coil</keyword>
<accession>A0A915JIQ3</accession>
<proteinExistence type="predicted"/>
<evidence type="ECO:0000256" key="1">
    <source>
        <dbReference type="SAM" id="Coils"/>
    </source>
</evidence>
<dbReference type="AlphaFoldDB" id="A0A915JIQ3"/>
<sequence length="303" mass="34880">MPHYRNRCVSIFWLKDCKRGRLPCEREKCDGDTIIRFIRVRELECWFATNLGRYQCELMEPKIFEISKVAEMIEMLKDSHFRGQQIISFDTEKVTQEYVTKNLEAACNKLPLTFYLFWPHSRESDKYLTSLFDRNYLKSFSPEGMDMRADQMLDENNLITIAVEPTIAEIEARLREQAEKEIERQKEIFLLKLVEQKARLDEQQKQIEQVLSGLMAQPTPLAAPTVVQVPVQPSTAHTPLPVVAAPASMQIAQPVVSKKAPVVKGWQRDPLIDGGIPAVYTAEEIQQFREKGHTDDQIKQLGG</sequence>
<feature type="coiled-coil region" evidence="1">
    <location>
        <begin position="168"/>
        <end position="210"/>
    </location>
</feature>
<keyword evidence="2" id="KW-1185">Reference proteome</keyword>
<protein>
    <submittedName>
        <fullName evidence="3">Uncharacterized protein</fullName>
    </submittedName>
</protein>
<dbReference type="Proteomes" id="UP000887565">
    <property type="component" value="Unplaced"/>
</dbReference>
<reference evidence="3" key="1">
    <citation type="submission" date="2022-11" db="UniProtKB">
        <authorList>
            <consortium name="WormBaseParasite"/>
        </authorList>
    </citation>
    <scope>IDENTIFICATION</scope>
</reference>
<evidence type="ECO:0000313" key="2">
    <source>
        <dbReference type="Proteomes" id="UP000887565"/>
    </source>
</evidence>
<name>A0A915JIQ3_ROMCU</name>